<dbReference type="GO" id="GO:0047372">
    <property type="term" value="F:monoacylglycerol lipase activity"/>
    <property type="evidence" value="ECO:0007669"/>
    <property type="project" value="TreeGrafter"/>
</dbReference>
<evidence type="ECO:0000259" key="2">
    <source>
        <dbReference type="Pfam" id="PF12146"/>
    </source>
</evidence>
<dbReference type="Pfam" id="PF12146">
    <property type="entry name" value="Hydrolase_4"/>
    <property type="match status" value="1"/>
</dbReference>
<keyword evidence="4" id="KW-1185">Reference proteome</keyword>
<dbReference type="GO" id="GO:0052651">
    <property type="term" value="P:monoacylglycerol catabolic process"/>
    <property type="evidence" value="ECO:0007669"/>
    <property type="project" value="TreeGrafter"/>
</dbReference>
<dbReference type="PANTHER" id="PTHR12277">
    <property type="entry name" value="ALPHA/BETA HYDROLASE DOMAIN-CONTAINING PROTEIN"/>
    <property type="match status" value="1"/>
</dbReference>
<dbReference type="GO" id="GO:0005789">
    <property type="term" value="C:endoplasmic reticulum membrane"/>
    <property type="evidence" value="ECO:0007669"/>
    <property type="project" value="TreeGrafter"/>
</dbReference>
<keyword evidence="1" id="KW-0812">Transmembrane</keyword>
<evidence type="ECO:0000313" key="3">
    <source>
        <dbReference type="EMBL" id="KRT80701.1"/>
    </source>
</evidence>
<feature type="non-terminal residue" evidence="3">
    <location>
        <position position="325"/>
    </location>
</feature>
<dbReference type="Proteomes" id="UP000051574">
    <property type="component" value="Unassembled WGS sequence"/>
</dbReference>
<dbReference type="ESTHER" id="9scar-a0a0t6b0r7">
    <property type="family name" value="ABHD12-PHARC"/>
</dbReference>
<feature type="domain" description="Serine aminopeptidase S33" evidence="2">
    <location>
        <begin position="118"/>
        <end position="252"/>
    </location>
</feature>
<keyword evidence="1" id="KW-0472">Membrane</keyword>
<dbReference type="AlphaFoldDB" id="A0A0T6B0R7"/>
<accession>A0A0T6B0R7</accession>
<dbReference type="PANTHER" id="PTHR12277:SF194">
    <property type="entry name" value="FI04476P"/>
    <property type="match status" value="1"/>
</dbReference>
<evidence type="ECO:0000256" key="1">
    <source>
        <dbReference type="SAM" id="Phobius"/>
    </source>
</evidence>
<dbReference type="InterPro" id="IPR029058">
    <property type="entry name" value="AB_hydrolase_fold"/>
</dbReference>
<dbReference type="SUPFAM" id="SSF53474">
    <property type="entry name" value="alpha/beta-Hydrolases"/>
    <property type="match status" value="1"/>
</dbReference>
<organism evidence="3 4">
    <name type="scientific">Oryctes borbonicus</name>
    <dbReference type="NCBI Taxonomy" id="1629725"/>
    <lineage>
        <taxon>Eukaryota</taxon>
        <taxon>Metazoa</taxon>
        <taxon>Ecdysozoa</taxon>
        <taxon>Arthropoda</taxon>
        <taxon>Hexapoda</taxon>
        <taxon>Insecta</taxon>
        <taxon>Pterygota</taxon>
        <taxon>Neoptera</taxon>
        <taxon>Endopterygota</taxon>
        <taxon>Coleoptera</taxon>
        <taxon>Polyphaga</taxon>
        <taxon>Scarabaeiformia</taxon>
        <taxon>Scarabaeidae</taxon>
        <taxon>Dynastinae</taxon>
        <taxon>Oryctes</taxon>
    </lineage>
</organism>
<keyword evidence="1" id="KW-1133">Transmembrane helix</keyword>
<dbReference type="OrthoDB" id="10249433at2759"/>
<dbReference type="GO" id="GO:0006660">
    <property type="term" value="P:phosphatidylserine catabolic process"/>
    <property type="evidence" value="ECO:0007669"/>
    <property type="project" value="TreeGrafter"/>
</dbReference>
<dbReference type="Gene3D" id="3.40.50.1820">
    <property type="entry name" value="alpha/beta hydrolase"/>
    <property type="match status" value="1"/>
</dbReference>
<reference evidence="3 4" key="1">
    <citation type="submission" date="2015-09" db="EMBL/GenBank/DDBJ databases">
        <title>Draft genome of the scarab beetle Oryctes borbonicus.</title>
        <authorList>
            <person name="Meyer J.M."/>
            <person name="Markov G.V."/>
            <person name="Baskaran P."/>
            <person name="Herrmann M."/>
            <person name="Sommer R.J."/>
            <person name="Roedelsperger C."/>
        </authorList>
    </citation>
    <scope>NUCLEOTIDE SEQUENCE [LARGE SCALE GENOMIC DNA]</scope>
    <source>
        <strain evidence="3">OB123</strain>
        <tissue evidence="3">Whole animal</tissue>
    </source>
</reference>
<feature type="transmembrane region" description="Helical" evidence="1">
    <location>
        <begin position="12"/>
        <end position="36"/>
    </location>
</feature>
<proteinExistence type="predicted"/>
<evidence type="ECO:0000313" key="4">
    <source>
        <dbReference type="Proteomes" id="UP000051574"/>
    </source>
</evidence>
<name>A0A0T6B0R7_9SCAR</name>
<dbReference type="InterPro" id="IPR022742">
    <property type="entry name" value="Hydrolase_4"/>
</dbReference>
<keyword evidence="3" id="KW-0378">Hydrolase</keyword>
<comment type="caution">
    <text evidence="3">The sequence shown here is derived from an EMBL/GenBank/DDBJ whole genome shotgun (WGS) entry which is preliminary data.</text>
</comment>
<dbReference type="GO" id="GO:0004622">
    <property type="term" value="F:phosphatidylcholine lysophospholipase activity"/>
    <property type="evidence" value="ECO:0007669"/>
    <property type="project" value="TreeGrafter"/>
</dbReference>
<dbReference type="EMBL" id="LJIG01016405">
    <property type="protein sequence ID" value="KRT80701.1"/>
    <property type="molecule type" value="Genomic_DNA"/>
</dbReference>
<protein>
    <submittedName>
        <fullName evidence="3">Hydrolase</fullName>
    </submittedName>
</protein>
<gene>
    <name evidence="3" type="ORF">AMK59_5341</name>
</gene>
<sequence length="325" mass="37586">MLWMAKRRYIKRFTLTALKVLIVLFITIFVVPPFVFKYSYKLQQNVVFPAFVNIPRNPNYSNPSKFELLGSRNFYVENENNVRLGVWHILPENFSRVANVASKDDSYFDEALSSGETVVIYNHGNSANRAATYRIAMYKFLRKYFHVVAYDYRGYGDSTDVPPTETGVVSDCLIIYQWVANRTSAKIFIWGHSLGTAISTHAVSILGTQNLRPFGLILESPFTNMREEINEYPLSKLFRFLPWFHSTIVEPMQENKFIFATDRHILTVDCPILILHAEDDGIVPFHLGYKLYRETLQYRKPDQGSIAFIGFSRGKGYGHKQIFRA</sequence>